<proteinExistence type="predicted"/>
<evidence type="ECO:0000256" key="2">
    <source>
        <dbReference type="SAM" id="SignalP"/>
    </source>
</evidence>
<name>A0A084VVD8_ANOSI</name>
<dbReference type="OMA" id="YATNVRD"/>
<feature type="signal peptide" evidence="2">
    <location>
        <begin position="1"/>
        <end position="22"/>
    </location>
</feature>
<dbReference type="Gene3D" id="1.10.287.700">
    <property type="entry name" value="Helix hairpin bin"/>
    <property type="match status" value="1"/>
</dbReference>
<evidence type="ECO:0000313" key="5">
    <source>
        <dbReference type="Proteomes" id="UP000030765"/>
    </source>
</evidence>
<organism evidence="3">
    <name type="scientific">Anopheles sinensis</name>
    <name type="common">Mosquito</name>
    <dbReference type="NCBI Taxonomy" id="74873"/>
    <lineage>
        <taxon>Eukaryota</taxon>
        <taxon>Metazoa</taxon>
        <taxon>Ecdysozoa</taxon>
        <taxon>Arthropoda</taxon>
        <taxon>Hexapoda</taxon>
        <taxon>Insecta</taxon>
        <taxon>Pterygota</taxon>
        <taxon>Neoptera</taxon>
        <taxon>Endopterygota</taxon>
        <taxon>Diptera</taxon>
        <taxon>Nematocera</taxon>
        <taxon>Culicoidea</taxon>
        <taxon>Culicidae</taxon>
        <taxon>Anophelinae</taxon>
        <taxon>Anopheles</taxon>
    </lineage>
</organism>
<dbReference type="VEuPathDB" id="VectorBase:ASIS017777"/>
<accession>A0A084VVD8</accession>
<dbReference type="Proteomes" id="UP000030765">
    <property type="component" value="Unassembled WGS sequence"/>
</dbReference>
<dbReference type="OrthoDB" id="7743023at2759"/>
<gene>
    <name evidence="3" type="ORF">ZHAS_00009495</name>
</gene>
<dbReference type="VEuPathDB" id="VectorBase:ASIC009495"/>
<dbReference type="EMBL" id="KE525157">
    <property type="protein sequence ID" value="KFB41932.1"/>
    <property type="molecule type" value="Genomic_DNA"/>
</dbReference>
<reference evidence="4" key="2">
    <citation type="submission" date="2020-05" db="UniProtKB">
        <authorList>
            <consortium name="EnsemblMetazoa"/>
        </authorList>
    </citation>
    <scope>IDENTIFICATION</scope>
</reference>
<dbReference type="EnsemblMetazoa" id="ASIC009495-RA">
    <property type="protein sequence ID" value="ASIC009495-PA"/>
    <property type="gene ID" value="ASIC009495"/>
</dbReference>
<dbReference type="AlphaFoldDB" id="A0A084VVD8"/>
<keyword evidence="2" id="KW-0732">Signal</keyword>
<feature type="chain" id="PRO_5001784161" evidence="2">
    <location>
        <begin position="23"/>
        <end position="119"/>
    </location>
</feature>
<reference evidence="3 5" key="1">
    <citation type="journal article" date="2014" name="BMC Genomics">
        <title>Genome sequence of Anopheles sinensis provides insight into genetics basis of mosquito competence for malaria parasites.</title>
        <authorList>
            <person name="Zhou D."/>
            <person name="Zhang D."/>
            <person name="Ding G."/>
            <person name="Shi L."/>
            <person name="Hou Q."/>
            <person name="Ye Y."/>
            <person name="Xu Y."/>
            <person name="Zhou H."/>
            <person name="Xiong C."/>
            <person name="Li S."/>
            <person name="Yu J."/>
            <person name="Hong S."/>
            <person name="Yu X."/>
            <person name="Zou P."/>
            <person name="Chen C."/>
            <person name="Chang X."/>
            <person name="Wang W."/>
            <person name="Lv Y."/>
            <person name="Sun Y."/>
            <person name="Ma L."/>
            <person name="Shen B."/>
            <person name="Zhu C."/>
        </authorList>
    </citation>
    <scope>NUCLEOTIDE SEQUENCE [LARGE SCALE GENOMIC DNA]</scope>
</reference>
<evidence type="ECO:0000313" key="3">
    <source>
        <dbReference type="EMBL" id="KFB41932.1"/>
    </source>
</evidence>
<evidence type="ECO:0000313" key="4">
    <source>
        <dbReference type="EnsemblMetazoa" id="ASIC009495-PA"/>
    </source>
</evidence>
<evidence type="ECO:0000256" key="1">
    <source>
        <dbReference type="SAM" id="MobiDB-lite"/>
    </source>
</evidence>
<protein>
    <submittedName>
        <fullName evidence="3">AGAP013028-PA-like protein</fullName>
    </submittedName>
</protein>
<sequence>MGSKVILLAGAVLLLAATLASGKSMPEQRTDVDLAELDSSSEERPGAIDRVKDFFGDLSVKVKEGVQDGVGKVKEGVKKGASKAKEYASNVREYIRDKFSSESKEVEITTPSLKILSRK</sequence>
<keyword evidence="5" id="KW-1185">Reference proteome</keyword>
<dbReference type="EMBL" id="ATLV01017173">
    <property type="status" value="NOT_ANNOTATED_CDS"/>
    <property type="molecule type" value="Genomic_DNA"/>
</dbReference>
<feature type="region of interest" description="Disordered" evidence="1">
    <location>
        <begin position="23"/>
        <end position="44"/>
    </location>
</feature>